<dbReference type="GO" id="GO:0004519">
    <property type="term" value="F:endonuclease activity"/>
    <property type="evidence" value="ECO:0007669"/>
    <property type="project" value="UniProtKB-KW"/>
</dbReference>
<evidence type="ECO:0000313" key="9">
    <source>
        <dbReference type="Proteomes" id="UP001619887"/>
    </source>
</evidence>
<evidence type="ECO:0000259" key="7">
    <source>
        <dbReference type="Pfam" id="PF03372"/>
    </source>
</evidence>
<dbReference type="SUPFAM" id="SSF56219">
    <property type="entry name" value="DNase I-like"/>
    <property type="match status" value="1"/>
</dbReference>
<gene>
    <name evidence="8" type="ORF">OYC64_006658</name>
</gene>
<dbReference type="PANTHER" id="PTHR11371:SF29">
    <property type="entry name" value="DEOXYRIBONUCLEASE-1-LIKE 2"/>
    <property type="match status" value="1"/>
</dbReference>
<proteinExistence type="inferred from homology"/>
<dbReference type="InterPro" id="IPR005135">
    <property type="entry name" value="Endo/exonuclease/phosphatase"/>
</dbReference>
<dbReference type="PANTHER" id="PTHR11371">
    <property type="entry name" value="DEOXYRIBONUCLEASE"/>
    <property type="match status" value="1"/>
</dbReference>
<dbReference type="GO" id="GO:0016787">
    <property type="term" value="F:hydrolase activity"/>
    <property type="evidence" value="ECO:0007669"/>
    <property type="project" value="UniProtKB-KW"/>
</dbReference>
<dbReference type="AlphaFoldDB" id="A0ABD2GKR2"/>
<evidence type="ECO:0000313" key="8">
    <source>
        <dbReference type="EMBL" id="KAL3054373.1"/>
    </source>
</evidence>
<feature type="region of interest" description="Disordered" evidence="5">
    <location>
        <begin position="306"/>
        <end position="326"/>
    </location>
</feature>
<organism evidence="8 9">
    <name type="scientific">Pagothenia borchgrevinki</name>
    <name type="common">Bald rockcod</name>
    <name type="synonym">Trematomus borchgrevinki</name>
    <dbReference type="NCBI Taxonomy" id="8213"/>
    <lineage>
        <taxon>Eukaryota</taxon>
        <taxon>Metazoa</taxon>
        <taxon>Chordata</taxon>
        <taxon>Craniata</taxon>
        <taxon>Vertebrata</taxon>
        <taxon>Euteleostomi</taxon>
        <taxon>Actinopterygii</taxon>
        <taxon>Neopterygii</taxon>
        <taxon>Teleostei</taxon>
        <taxon>Neoteleostei</taxon>
        <taxon>Acanthomorphata</taxon>
        <taxon>Eupercaria</taxon>
        <taxon>Perciformes</taxon>
        <taxon>Notothenioidei</taxon>
        <taxon>Nototheniidae</taxon>
        <taxon>Pagothenia</taxon>
    </lineage>
</organism>
<evidence type="ECO:0000256" key="2">
    <source>
        <dbReference type="ARBA" id="ARBA00022722"/>
    </source>
</evidence>
<keyword evidence="3" id="KW-0255">Endonuclease</keyword>
<sequence>MRLLCALGLFLALLHVTSCLLIGAFNIQQFGDKKSRNKDVMDIIKQIVLRYDIILIQEVRDKDLEATERLMNLVNNNVCVFSVCFPSGSPQFAYIPSDPLGPSSYKERYLFLYRVQTVSVKGSFQYDGSFFYRPSYSLIWWKIHVFDRPPFVVKFSSTETAVKEFVLIPIHTSPRTVAEAARKGKRSTVDELNYLVDVVKEAESLWHNNNIVVLGDFNAAGTYVTKSDLQNIPLFTDNNFHCLIDDDVDTAVSGSPKAYDRIVVTTDMNNGVVPCSADVFNFKNKYGLTQAETLAVSNHFPVEVELRTTGTTTQTPTTQTPRRKQTDRERFLYVMYGLDAVRRANRCQQWQRQSIFIG</sequence>
<dbReference type="InterPro" id="IPR016202">
    <property type="entry name" value="DNase_I"/>
</dbReference>
<dbReference type="PRINTS" id="PR00130">
    <property type="entry name" value="DNASEI"/>
</dbReference>
<protein>
    <recommendedName>
        <fullName evidence="7">Endonuclease/exonuclease/phosphatase domain-containing protein</fullName>
    </recommendedName>
</protein>
<evidence type="ECO:0000256" key="1">
    <source>
        <dbReference type="ARBA" id="ARBA00007359"/>
    </source>
</evidence>
<evidence type="ECO:0000256" key="5">
    <source>
        <dbReference type="SAM" id="MobiDB-lite"/>
    </source>
</evidence>
<evidence type="ECO:0000256" key="4">
    <source>
        <dbReference type="ARBA" id="ARBA00022801"/>
    </source>
</evidence>
<comment type="caution">
    <text evidence="8">The sequence shown here is derived from an EMBL/GenBank/DDBJ whole genome shotgun (WGS) entry which is preliminary data.</text>
</comment>
<dbReference type="InterPro" id="IPR036691">
    <property type="entry name" value="Endo/exonu/phosph_ase_sf"/>
</dbReference>
<feature type="compositionally biased region" description="Low complexity" evidence="5">
    <location>
        <begin position="307"/>
        <end position="320"/>
    </location>
</feature>
<accession>A0ABD2GKR2</accession>
<feature type="signal peptide" evidence="6">
    <location>
        <begin position="1"/>
        <end position="19"/>
    </location>
</feature>
<keyword evidence="4" id="KW-0378">Hydrolase</keyword>
<feature type="domain" description="Endonuclease/exonuclease/phosphatase" evidence="7">
    <location>
        <begin position="24"/>
        <end position="273"/>
    </location>
</feature>
<comment type="similarity">
    <text evidence="1">Belongs to the DNase I family.</text>
</comment>
<dbReference type="Proteomes" id="UP001619887">
    <property type="component" value="Unassembled WGS sequence"/>
</dbReference>
<name>A0ABD2GKR2_PAGBO</name>
<dbReference type="CDD" id="cd10282">
    <property type="entry name" value="DNase1"/>
    <property type="match status" value="1"/>
</dbReference>
<feature type="chain" id="PRO_5044819276" description="Endonuclease/exonuclease/phosphatase domain-containing protein" evidence="6">
    <location>
        <begin position="20"/>
        <end position="358"/>
    </location>
</feature>
<evidence type="ECO:0000256" key="3">
    <source>
        <dbReference type="ARBA" id="ARBA00022759"/>
    </source>
</evidence>
<keyword evidence="2" id="KW-0540">Nuclease</keyword>
<reference evidence="8 9" key="1">
    <citation type="journal article" date="2022" name="G3 (Bethesda)">
        <title>Evaluating Illumina-, Nanopore-, and PacBio-based genome assembly strategies with the bald notothen, Trematomus borchgrevinki.</title>
        <authorList>
            <person name="Rayamajhi N."/>
            <person name="Cheng C.C."/>
            <person name="Catchen J.M."/>
        </authorList>
    </citation>
    <scope>NUCLEOTIDE SEQUENCE [LARGE SCALE GENOMIC DNA]</scope>
    <source>
        <strain evidence="8">AGRC-2024</strain>
    </source>
</reference>
<dbReference type="EMBL" id="JBIYXZ010002078">
    <property type="protein sequence ID" value="KAL3054373.1"/>
    <property type="molecule type" value="Genomic_DNA"/>
</dbReference>
<dbReference type="Pfam" id="PF03372">
    <property type="entry name" value="Exo_endo_phos"/>
    <property type="match status" value="1"/>
</dbReference>
<keyword evidence="9" id="KW-1185">Reference proteome</keyword>
<reference evidence="8 9" key="2">
    <citation type="journal article" date="2024" name="G3 (Bethesda)">
        <title>The genome of the cryopelagic Antarctic bald notothen, Trematomus borchgrevinki.</title>
        <authorList>
            <person name="Rayamajhi N."/>
            <person name="Rivera-Colon A.G."/>
            <person name="Minhas B.F."/>
            <person name="Cheng C.C."/>
            <person name="Catchen J.M."/>
        </authorList>
    </citation>
    <scope>NUCLEOTIDE SEQUENCE [LARGE SCALE GENOMIC DNA]</scope>
    <source>
        <strain evidence="8">AGRC-2024</strain>
    </source>
</reference>
<evidence type="ECO:0000256" key="6">
    <source>
        <dbReference type="SAM" id="SignalP"/>
    </source>
</evidence>
<dbReference type="Gene3D" id="3.60.10.10">
    <property type="entry name" value="Endonuclease/exonuclease/phosphatase"/>
    <property type="match status" value="1"/>
</dbReference>
<keyword evidence="6" id="KW-0732">Signal</keyword>
<dbReference type="SMART" id="SM00476">
    <property type="entry name" value="DNaseIc"/>
    <property type="match status" value="1"/>
</dbReference>